<name>A0A8H6IPT9_9PEZI</name>
<dbReference type="SUPFAM" id="SSF103473">
    <property type="entry name" value="MFS general substrate transporter"/>
    <property type="match status" value="1"/>
</dbReference>
<feature type="region of interest" description="Disordered" evidence="5">
    <location>
        <begin position="92"/>
        <end position="127"/>
    </location>
</feature>
<evidence type="ECO:0000313" key="7">
    <source>
        <dbReference type="EMBL" id="KAF6789024.1"/>
    </source>
</evidence>
<keyword evidence="8" id="KW-1185">Reference proteome</keyword>
<dbReference type="Proteomes" id="UP000639643">
    <property type="component" value="Unassembled WGS sequence"/>
</dbReference>
<keyword evidence="4 6" id="KW-0472">Membrane</keyword>
<evidence type="ECO:0000256" key="1">
    <source>
        <dbReference type="ARBA" id="ARBA00004141"/>
    </source>
</evidence>
<dbReference type="PANTHER" id="PTHR48022:SF39">
    <property type="entry name" value="MONOSACCHARIDE TRANSPORTER, PUTATIVE-RELATED"/>
    <property type="match status" value="1"/>
</dbReference>
<dbReference type="Pfam" id="PF00083">
    <property type="entry name" value="Sugar_tr"/>
    <property type="match status" value="1"/>
</dbReference>
<organism evidence="7 8">
    <name type="scientific">Colletotrichum musicola</name>
    <dbReference type="NCBI Taxonomy" id="2175873"/>
    <lineage>
        <taxon>Eukaryota</taxon>
        <taxon>Fungi</taxon>
        <taxon>Dikarya</taxon>
        <taxon>Ascomycota</taxon>
        <taxon>Pezizomycotina</taxon>
        <taxon>Sordariomycetes</taxon>
        <taxon>Hypocreomycetidae</taxon>
        <taxon>Glomerellales</taxon>
        <taxon>Glomerellaceae</taxon>
        <taxon>Colletotrichum</taxon>
        <taxon>Colletotrichum orchidearum species complex</taxon>
    </lineage>
</organism>
<dbReference type="InterPro" id="IPR005828">
    <property type="entry name" value="MFS_sugar_transport-like"/>
</dbReference>
<dbReference type="GO" id="GO:0016020">
    <property type="term" value="C:membrane"/>
    <property type="evidence" value="ECO:0007669"/>
    <property type="project" value="UniProtKB-SubCell"/>
</dbReference>
<evidence type="ECO:0000256" key="5">
    <source>
        <dbReference type="SAM" id="MobiDB-lite"/>
    </source>
</evidence>
<accession>A0A8H6IPT9</accession>
<comment type="subcellular location">
    <subcellularLocation>
        <location evidence="1">Membrane</location>
        <topology evidence="1">Multi-pass membrane protein</topology>
    </subcellularLocation>
</comment>
<comment type="caution">
    <text evidence="7">The sequence shown here is derived from an EMBL/GenBank/DDBJ whole genome shotgun (WGS) entry which is preliminary data.</text>
</comment>
<feature type="transmembrane region" description="Helical" evidence="6">
    <location>
        <begin position="30"/>
        <end position="49"/>
    </location>
</feature>
<dbReference type="GO" id="GO:0005351">
    <property type="term" value="F:carbohydrate:proton symporter activity"/>
    <property type="evidence" value="ECO:0007669"/>
    <property type="project" value="TreeGrafter"/>
</dbReference>
<evidence type="ECO:0000256" key="6">
    <source>
        <dbReference type="SAM" id="Phobius"/>
    </source>
</evidence>
<evidence type="ECO:0000256" key="3">
    <source>
        <dbReference type="ARBA" id="ARBA00022989"/>
    </source>
</evidence>
<dbReference type="InterPro" id="IPR050360">
    <property type="entry name" value="MFS_Sugar_Transporters"/>
</dbReference>
<proteinExistence type="predicted"/>
<dbReference type="OrthoDB" id="5141738at2759"/>
<gene>
    <name evidence="7" type="ORF">CMUS01_16361</name>
</gene>
<dbReference type="AlphaFoldDB" id="A0A8H6IPT9"/>
<dbReference type="PANTHER" id="PTHR48022">
    <property type="entry name" value="PLASTIDIC GLUCOSE TRANSPORTER 4"/>
    <property type="match status" value="1"/>
</dbReference>
<keyword evidence="2 6" id="KW-0812">Transmembrane</keyword>
<feature type="compositionally biased region" description="Basic and acidic residues" evidence="5">
    <location>
        <begin position="107"/>
        <end position="116"/>
    </location>
</feature>
<feature type="compositionally biased region" description="Polar residues" evidence="5">
    <location>
        <begin position="117"/>
        <end position="127"/>
    </location>
</feature>
<protein>
    <submittedName>
        <fullName evidence="7">High-affinity fructose transporter ght6-like protein 1</fullName>
    </submittedName>
</protein>
<dbReference type="EMBL" id="WIGM01001795">
    <property type="protein sequence ID" value="KAF6789024.1"/>
    <property type="molecule type" value="Genomic_DNA"/>
</dbReference>
<dbReference type="Gene3D" id="1.20.1250.20">
    <property type="entry name" value="MFS general substrate transporter like domains"/>
    <property type="match status" value="1"/>
</dbReference>
<evidence type="ECO:0000256" key="4">
    <source>
        <dbReference type="ARBA" id="ARBA00023136"/>
    </source>
</evidence>
<sequence>MSLSTASNWIWNFFIGFFSPFITKAIDFRYGYLFAGCNLVAAAMVYFFVIEGQGRTLEEIDTMYLEHVTPWKSTQWVPPSAEQMAKIRRQAGTELDASASDTAVNGEKNETLRPKDTQNGASHQERV</sequence>
<keyword evidence="3 6" id="KW-1133">Transmembrane helix</keyword>
<evidence type="ECO:0000313" key="8">
    <source>
        <dbReference type="Proteomes" id="UP000639643"/>
    </source>
</evidence>
<reference evidence="7" key="1">
    <citation type="journal article" date="2020" name="Phytopathology">
        <title>Genome Sequence Resources of Colletotrichum truncatum, C. plurivorum, C. musicola, and C. sojae: Four Species Pathogenic to Soybean (Glycine max).</title>
        <authorList>
            <person name="Rogerio F."/>
            <person name="Boufleur T.R."/>
            <person name="Ciampi-Guillardi M."/>
            <person name="Sukno S.A."/>
            <person name="Thon M.R."/>
            <person name="Massola Junior N.S."/>
            <person name="Baroncelli R."/>
        </authorList>
    </citation>
    <scope>NUCLEOTIDE SEQUENCE</scope>
    <source>
        <strain evidence="7">LFN0074</strain>
    </source>
</reference>
<dbReference type="InterPro" id="IPR036259">
    <property type="entry name" value="MFS_trans_sf"/>
</dbReference>
<evidence type="ECO:0000256" key="2">
    <source>
        <dbReference type="ARBA" id="ARBA00022692"/>
    </source>
</evidence>